<dbReference type="AlphaFoldDB" id="A0A5C6MRX1"/>
<accession>A0A5C6MRX1</accession>
<gene>
    <name evidence="2" type="ORF">D4764_07G0002580</name>
</gene>
<evidence type="ECO:0000313" key="2">
    <source>
        <dbReference type="EMBL" id="TWW57539.1"/>
    </source>
</evidence>
<keyword evidence="3" id="KW-1185">Reference proteome</keyword>
<feature type="region of interest" description="Disordered" evidence="1">
    <location>
        <begin position="21"/>
        <end position="44"/>
    </location>
</feature>
<evidence type="ECO:0000256" key="1">
    <source>
        <dbReference type="SAM" id="MobiDB-lite"/>
    </source>
</evidence>
<name>A0A5C6MRX1_9TELE</name>
<sequence>MKNPNIGDVMNKFEVLGIVGEDKSELPPESRDHGPESTMKPTRPCAADGADCAVSHLVFLCAGSTPHCSLPSTSEWCDAAFGFLRGENWSTALSHRQKYQA</sequence>
<evidence type="ECO:0000313" key="3">
    <source>
        <dbReference type="Proteomes" id="UP000324091"/>
    </source>
</evidence>
<proteinExistence type="predicted"/>
<protein>
    <submittedName>
        <fullName evidence="2">Uncharacterized protein</fullName>
    </submittedName>
</protein>
<organism evidence="2 3">
    <name type="scientific">Takifugu flavidus</name>
    <name type="common">sansaifugu</name>
    <dbReference type="NCBI Taxonomy" id="433684"/>
    <lineage>
        <taxon>Eukaryota</taxon>
        <taxon>Metazoa</taxon>
        <taxon>Chordata</taxon>
        <taxon>Craniata</taxon>
        <taxon>Vertebrata</taxon>
        <taxon>Euteleostomi</taxon>
        <taxon>Actinopterygii</taxon>
        <taxon>Neopterygii</taxon>
        <taxon>Teleostei</taxon>
        <taxon>Neoteleostei</taxon>
        <taxon>Acanthomorphata</taxon>
        <taxon>Eupercaria</taxon>
        <taxon>Tetraodontiformes</taxon>
        <taxon>Tetradontoidea</taxon>
        <taxon>Tetraodontidae</taxon>
        <taxon>Takifugu</taxon>
    </lineage>
</organism>
<dbReference type="Proteomes" id="UP000324091">
    <property type="component" value="Chromosome 7"/>
</dbReference>
<feature type="compositionally biased region" description="Basic and acidic residues" evidence="1">
    <location>
        <begin position="21"/>
        <end position="35"/>
    </location>
</feature>
<comment type="caution">
    <text evidence="2">The sequence shown here is derived from an EMBL/GenBank/DDBJ whole genome shotgun (WGS) entry which is preliminary data.</text>
</comment>
<reference evidence="2 3" key="1">
    <citation type="submission" date="2019-04" db="EMBL/GenBank/DDBJ databases">
        <title>Chromosome genome assembly for Takifugu flavidus.</title>
        <authorList>
            <person name="Xiao S."/>
        </authorList>
    </citation>
    <scope>NUCLEOTIDE SEQUENCE [LARGE SCALE GENOMIC DNA]</scope>
    <source>
        <strain evidence="2">HTHZ2018</strain>
        <tissue evidence="2">Muscle</tissue>
    </source>
</reference>
<dbReference type="EMBL" id="RHFK02000020">
    <property type="protein sequence ID" value="TWW57539.1"/>
    <property type="molecule type" value="Genomic_DNA"/>
</dbReference>